<feature type="transmembrane region" description="Helical" evidence="1">
    <location>
        <begin position="271"/>
        <end position="289"/>
    </location>
</feature>
<feature type="transmembrane region" description="Helical" evidence="1">
    <location>
        <begin position="221"/>
        <end position="240"/>
    </location>
</feature>
<keyword evidence="1" id="KW-0812">Transmembrane</keyword>
<evidence type="ECO:0008006" key="4">
    <source>
        <dbReference type="Google" id="ProtNLM"/>
    </source>
</evidence>
<sequence length="480" mass="54932">MKFCYKNGILDWRIVVLVFLLYLLHALTVKILVVASIIAICESGILLFLALKRRLDLYLYTLVIILATTFEFPMFVDESLKFVPSIIMLPLISGYFFLLLSLWPLPKMLGNGSIWKTISKKFPFLFSFVSITLVLGIVMGVLSLFTDSTSKTFHFSFFVKDLMILGVFNVYALYFMYSSLIYPQFKQKLELIIFSVLVAMVLAALFVSLVGAKGFYGTNEIMLMPLSFFFSTTIVFFLFYKKYSNNHFVLLIFLSCITFFMQFAYSNALGGKSWLVFFLILMTCLIFWYKRAKLKLILGSIVVFLLFPFLLNIVEKKTDGDSLSSSKLVQALSLVSVVDVDWYTNLPLSPKIRIEELLNTNLEFVKHPSFALFGKGFGGGHQDYRYAYGGYNPAAFSLEEYNNEYFIRMHESVNTIFLKFGLLGLVLSGTLLFRHCLVCNKSPWLVLGCLWFVFFWGYSSSLMSIGLSSLFIGIEDVRDK</sequence>
<keyword evidence="1" id="KW-1133">Transmembrane helix</keyword>
<feature type="transmembrane region" description="Helical" evidence="1">
    <location>
        <begin position="189"/>
        <end position="209"/>
    </location>
</feature>
<dbReference type="AlphaFoldDB" id="A0A413XE86"/>
<reference evidence="2 3" key="1">
    <citation type="submission" date="2018-08" db="EMBL/GenBank/DDBJ databases">
        <title>A genome reference for cultivated species of the human gut microbiota.</title>
        <authorList>
            <person name="Zou Y."/>
            <person name="Xue W."/>
            <person name="Luo G."/>
        </authorList>
    </citation>
    <scope>NUCLEOTIDE SEQUENCE [LARGE SCALE GENOMIC DNA]</scope>
    <source>
        <strain evidence="2 3">AM39-1</strain>
    </source>
</reference>
<feature type="transmembrane region" description="Helical" evidence="1">
    <location>
        <begin position="296"/>
        <end position="314"/>
    </location>
</feature>
<feature type="transmembrane region" description="Helical" evidence="1">
    <location>
        <begin position="157"/>
        <end position="177"/>
    </location>
</feature>
<protein>
    <recommendedName>
        <fullName evidence="4">O-antigen ligase domain-containing protein</fullName>
    </recommendedName>
</protein>
<feature type="transmembrane region" description="Helical" evidence="1">
    <location>
        <begin position="445"/>
        <end position="474"/>
    </location>
</feature>
<dbReference type="EMBL" id="QSHA01000003">
    <property type="protein sequence ID" value="RHB75668.1"/>
    <property type="molecule type" value="Genomic_DNA"/>
</dbReference>
<name>A0A413XE86_BACUN</name>
<feature type="transmembrane region" description="Helical" evidence="1">
    <location>
        <begin position="82"/>
        <end position="103"/>
    </location>
</feature>
<feature type="transmembrane region" description="Helical" evidence="1">
    <location>
        <begin position="416"/>
        <end position="433"/>
    </location>
</feature>
<accession>A0A413XE86</accession>
<dbReference type="Proteomes" id="UP000286114">
    <property type="component" value="Unassembled WGS sequence"/>
</dbReference>
<gene>
    <name evidence="2" type="ORF">DW873_05905</name>
</gene>
<feature type="transmembrane region" description="Helical" evidence="1">
    <location>
        <begin position="124"/>
        <end position="145"/>
    </location>
</feature>
<evidence type="ECO:0000256" key="1">
    <source>
        <dbReference type="SAM" id="Phobius"/>
    </source>
</evidence>
<feature type="transmembrane region" description="Helical" evidence="1">
    <location>
        <begin position="247"/>
        <end position="265"/>
    </location>
</feature>
<comment type="caution">
    <text evidence="2">The sequence shown here is derived from an EMBL/GenBank/DDBJ whole genome shotgun (WGS) entry which is preliminary data.</text>
</comment>
<feature type="transmembrane region" description="Helical" evidence="1">
    <location>
        <begin position="31"/>
        <end position="50"/>
    </location>
</feature>
<feature type="transmembrane region" description="Helical" evidence="1">
    <location>
        <begin position="57"/>
        <end position="76"/>
    </location>
</feature>
<organism evidence="2 3">
    <name type="scientific">Bacteroides uniformis</name>
    <dbReference type="NCBI Taxonomy" id="820"/>
    <lineage>
        <taxon>Bacteria</taxon>
        <taxon>Pseudomonadati</taxon>
        <taxon>Bacteroidota</taxon>
        <taxon>Bacteroidia</taxon>
        <taxon>Bacteroidales</taxon>
        <taxon>Bacteroidaceae</taxon>
        <taxon>Bacteroides</taxon>
    </lineage>
</organism>
<evidence type="ECO:0000313" key="3">
    <source>
        <dbReference type="Proteomes" id="UP000286114"/>
    </source>
</evidence>
<proteinExistence type="predicted"/>
<dbReference type="RefSeq" id="WP_117588523.1">
    <property type="nucleotide sequence ID" value="NZ_QRLB01000004.1"/>
</dbReference>
<feature type="transmembrane region" description="Helical" evidence="1">
    <location>
        <begin position="9"/>
        <end position="25"/>
    </location>
</feature>
<keyword evidence="1" id="KW-0472">Membrane</keyword>
<evidence type="ECO:0000313" key="2">
    <source>
        <dbReference type="EMBL" id="RHB75668.1"/>
    </source>
</evidence>